<reference evidence="1" key="1">
    <citation type="submission" date="2013-07" db="EMBL/GenBank/DDBJ databases">
        <title>Sub-species coevolution in mutualistic symbiosis.</title>
        <authorList>
            <person name="Murfin K."/>
            <person name="Klassen J."/>
            <person name="Lee M."/>
            <person name="Forst S."/>
            <person name="Stock P."/>
            <person name="Goodrich-Blair H."/>
        </authorList>
    </citation>
    <scope>NUCLEOTIDE SEQUENCE [LARGE SCALE GENOMIC DNA]</scope>
    <source>
        <strain evidence="1">Intermedium</strain>
    </source>
</reference>
<sequence length="58" mass="6673">MELHLRMWVETANEDVTAFEFADDGEKSTLIFDGKESLLLSLDKCQKIINAIRESIKE</sequence>
<name>A0A077QJP3_XENBV</name>
<protein>
    <submittedName>
        <fullName evidence="1">Uncharacterized protein</fullName>
    </submittedName>
</protein>
<dbReference type="Proteomes" id="UP000028480">
    <property type="component" value="Unassembled WGS sequence"/>
</dbReference>
<gene>
    <name evidence="1" type="ORF">XBI1_2770020</name>
</gene>
<dbReference type="RefSeq" id="WP_155362232.1">
    <property type="nucleotide sequence ID" value="NZ_CAWLWA010000194.1"/>
</dbReference>
<organism evidence="1">
    <name type="scientific">Xenorhabdus bovienii str. Intermedium</name>
    <dbReference type="NCBI Taxonomy" id="1379677"/>
    <lineage>
        <taxon>Bacteria</taxon>
        <taxon>Pseudomonadati</taxon>
        <taxon>Pseudomonadota</taxon>
        <taxon>Gammaproteobacteria</taxon>
        <taxon>Enterobacterales</taxon>
        <taxon>Morganellaceae</taxon>
        <taxon>Xenorhabdus</taxon>
    </lineage>
</organism>
<dbReference type="AlphaFoldDB" id="A0A077QJP3"/>
<evidence type="ECO:0000313" key="1">
    <source>
        <dbReference type="EMBL" id="CDH33764.1"/>
    </source>
</evidence>
<comment type="caution">
    <text evidence="1">The sequence shown here is derived from an EMBL/GenBank/DDBJ whole genome shotgun (WGS) entry which is preliminary data.</text>
</comment>
<proteinExistence type="predicted"/>
<dbReference type="EMBL" id="CBTB010000198">
    <property type="protein sequence ID" value="CDH33764.1"/>
    <property type="molecule type" value="Genomic_DNA"/>
</dbReference>
<dbReference type="HOGENOM" id="CLU_2978234_0_0_6"/>
<accession>A0A077QJP3</accession>